<sequence length="192" mass="21457">MKETKDMVKETKDMVKDTQDMVKEIKTGIGSPPVSPMQELSTPPLTQAPPPSYQSQTQPLQQAPPYSQAPPQVYQQAPPYTQAPPQVYQQAPPYTQAPPQVYQQAQHQMVQMTPQPMQMAQQPQIVICSGDLGDVSTMTMCRNCGQRVQTRVVYHSGAFAWLICGFCVVFGCKDAHHFCTNCNVNLCVHKRM</sequence>
<dbReference type="AlphaFoldDB" id="A0A6P8F3A6"/>
<feature type="transmembrane region" description="Helical" evidence="2">
    <location>
        <begin position="152"/>
        <end position="171"/>
    </location>
</feature>
<keyword evidence="2" id="KW-1133">Transmembrane helix</keyword>
<dbReference type="InterPro" id="IPR006629">
    <property type="entry name" value="LITAF"/>
</dbReference>
<keyword evidence="2" id="KW-0812">Transmembrane</keyword>
<keyword evidence="4" id="KW-1185">Reference proteome</keyword>
<feature type="domain" description="LITAF" evidence="3">
    <location>
        <begin position="136"/>
        <end position="191"/>
    </location>
</feature>
<dbReference type="Pfam" id="PF10601">
    <property type="entry name" value="zf-LITAF-like"/>
    <property type="match status" value="1"/>
</dbReference>
<evidence type="ECO:0000259" key="3">
    <source>
        <dbReference type="SMART" id="SM00714"/>
    </source>
</evidence>
<reference evidence="5" key="1">
    <citation type="submission" date="2025-08" db="UniProtKB">
        <authorList>
            <consortium name="RefSeq"/>
        </authorList>
    </citation>
    <scope>IDENTIFICATION</scope>
</reference>
<dbReference type="KEGG" id="char:105893554"/>
<evidence type="ECO:0000313" key="4">
    <source>
        <dbReference type="Proteomes" id="UP000515152"/>
    </source>
</evidence>
<feature type="compositionally biased region" description="Low complexity" evidence="1">
    <location>
        <begin position="58"/>
        <end position="79"/>
    </location>
</feature>
<keyword evidence="2" id="KW-0472">Membrane</keyword>
<feature type="region of interest" description="Disordered" evidence="1">
    <location>
        <begin position="1"/>
        <end position="79"/>
    </location>
</feature>
<dbReference type="GeneID" id="105893554"/>
<organism evidence="4 5">
    <name type="scientific">Clupea harengus</name>
    <name type="common">Atlantic herring</name>
    <dbReference type="NCBI Taxonomy" id="7950"/>
    <lineage>
        <taxon>Eukaryota</taxon>
        <taxon>Metazoa</taxon>
        <taxon>Chordata</taxon>
        <taxon>Craniata</taxon>
        <taxon>Vertebrata</taxon>
        <taxon>Euteleostomi</taxon>
        <taxon>Actinopterygii</taxon>
        <taxon>Neopterygii</taxon>
        <taxon>Teleostei</taxon>
        <taxon>Clupei</taxon>
        <taxon>Clupeiformes</taxon>
        <taxon>Clupeoidei</taxon>
        <taxon>Clupeidae</taxon>
        <taxon>Clupea</taxon>
    </lineage>
</organism>
<dbReference type="Proteomes" id="UP000515152">
    <property type="component" value="Chromosome 26"/>
</dbReference>
<accession>A0A6P8F3A6</accession>
<name>A0A6P8F3A6_CLUHA</name>
<proteinExistence type="predicted"/>
<evidence type="ECO:0000256" key="1">
    <source>
        <dbReference type="SAM" id="MobiDB-lite"/>
    </source>
</evidence>
<feature type="compositionally biased region" description="Basic and acidic residues" evidence="1">
    <location>
        <begin position="1"/>
        <end position="26"/>
    </location>
</feature>
<dbReference type="SMART" id="SM00714">
    <property type="entry name" value="LITAF"/>
    <property type="match status" value="1"/>
</dbReference>
<dbReference type="OrthoDB" id="4713066at2759"/>
<evidence type="ECO:0000313" key="5">
    <source>
        <dbReference type="RefSeq" id="XP_031419284.1"/>
    </source>
</evidence>
<gene>
    <name evidence="5" type="primary">LOC105893554</name>
</gene>
<dbReference type="RefSeq" id="XP_031419284.1">
    <property type="nucleotide sequence ID" value="XM_031563424.1"/>
</dbReference>
<protein>
    <submittedName>
        <fullName evidence="5">Lipopolysaccharide-induced tumor necrosis factor-alpha factor homolog</fullName>
    </submittedName>
</protein>
<evidence type="ECO:0000256" key="2">
    <source>
        <dbReference type="SAM" id="Phobius"/>
    </source>
</evidence>